<proteinExistence type="predicted"/>
<dbReference type="EMBL" id="CP002583">
    <property type="protein sequence ID" value="ADZ91920.1"/>
    <property type="molecule type" value="Genomic_DNA"/>
</dbReference>
<evidence type="ECO:0000256" key="1">
    <source>
        <dbReference type="SAM" id="MobiDB-lite"/>
    </source>
</evidence>
<evidence type="ECO:0000313" key="3">
    <source>
        <dbReference type="Proteomes" id="UP000001062"/>
    </source>
</evidence>
<gene>
    <name evidence="2" type="ordered locus">Marme_2689</name>
</gene>
<keyword evidence="3" id="KW-1185">Reference proteome</keyword>
<evidence type="ECO:0000313" key="2">
    <source>
        <dbReference type="EMBL" id="ADZ91920.1"/>
    </source>
</evidence>
<dbReference type="HOGENOM" id="CLU_1625112_0_0_6"/>
<sequence>MYVKVERKQENKTRQAVCGLSKSSYVSNIALAIKHPFQKTHINTINSIQLMKKTSDKKNQWQCNNCGNTGLGKPPKKCKECKSTNVTAITVGREPFEKWWLSLDKATRQNLLRKHGSHEQYGGLMKKDQGGNRGGNQHSNGNAIATQAIKAKYEAGAYDSPLA</sequence>
<dbReference type="KEGG" id="mme:Marme_2689"/>
<accession>F2JY89</accession>
<dbReference type="OrthoDB" id="9799749at2"/>
<dbReference type="PATRIC" id="fig|717774.3.peg.2775"/>
<reference evidence="2 3" key="1">
    <citation type="journal article" date="2012" name="Stand. Genomic Sci.">
        <title>Complete genome sequence of the melanogenic marine bacterium Marinomonas mediterranea type strain (MMB-1(T)).</title>
        <authorList>
            <person name="Lucas-Elio P."/>
            <person name="Goodwin L."/>
            <person name="Woyke T."/>
            <person name="Pitluck S."/>
            <person name="Nolan M."/>
            <person name="Kyrpides N.C."/>
            <person name="Detter J.C."/>
            <person name="Copeland A."/>
            <person name="Teshima H."/>
            <person name="Bruce D."/>
            <person name="Detter C."/>
            <person name="Tapia R."/>
            <person name="Han S."/>
            <person name="Land M.L."/>
            <person name="Ivanova N."/>
            <person name="Mikhailova N."/>
            <person name="Johnston A.W."/>
            <person name="Sanchez-Amat A."/>
        </authorList>
    </citation>
    <scope>NUCLEOTIDE SEQUENCE [LARGE SCALE GENOMIC DNA]</scope>
    <source>
        <strain evidence="3">ATCC 700492 / JCM 21426 / NBRC 103028 / MMB-1</strain>
    </source>
</reference>
<dbReference type="AlphaFoldDB" id="F2JY89"/>
<name>F2JY89_MARM1</name>
<organism evidence="2 3">
    <name type="scientific">Marinomonas mediterranea (strain ATCC 700492 / JCM 21426 / NBRC 103028 / MMB-1)</name>
    <dbReference type="NCBI Taxonomy" id="717774"/>
    <lineage>
        <taxon>Bacteria</taxon>
        <taxon>Pseudomonadati</taxon>
        <taxon>Pseudomonadota</taxon>
        <taxon>Gammaproteobacteria</taxon>
        <taxon>Oceanospirillales</taxon>
        <taxon>Oceanospirillaceae</taxon>
        <taxon>Marinomonas</taxon>
    </lineage>
</organism>
<protein>
    <submittedName>
        <fullName evidence="2">Uncharacterized protein</fullName>
    </submittedName>
</protein>
<feature type="region of interest" description="Disordered" evidence="1">
    <location>
        <begin position="115"/>
        <end position="143"/>
    </location>
</feature>
<dbReference type="RefSeq" id="WP_013661823.1">
    <property type="nucleotide sequence ID" value="NC_015276.1"/>
</dbReference>
<dbReference type="Proteomes" id="UP000001062">
    <property type="component" value="Chromosome"/>
</dbReference>